<evidence type="ECO:0000313" key="2">
    <source>
        <dbReference type="EMBL" id="ODQ60866.1"/>
    </source>
</evidence>
<dbReference type="GeneID" id="30201814"/>
<dbReference type="AlphaFoldDB" id="A0A1E3P5Y9"/>
<dbReference type="EMBL" id="KV454209">
    <property type="protein sequence ID" value="ODQ60866.1"/>
    <property type="molecule type" value="Genomic_DNA"/>
</dbReference>
<accession>A0A1E3P5Y9</accession>
<feature type="compositionally biased region" description="Pro residues" evidence="1">
    <location>
        <begin position="40"/>
        <end position="56"/>
    </location>
</feature>
<dbReference type="SUPFAM" id="SSF57850">
    <property type="entry name" value="RING/U-box"/>
    <property type="match status" value="1"/>
</dbReference>
<feature type="region of interest" description="Disordered" evidence="1">
    <location>
        <begin position="31"/>
        <end position="59"/>
    </location>
</feature>
<gene>
    <name evidence="2" type="ORF">WICANDRAFT_77537</name>
</gene>
<dbReference type="OrthoDB" id="299997at2759"/>
<evidence type="ECO:0008006" key="4">
    <source>
        <dbReference type="Google" id="ProtNLM"/>
    </source>
</evidence>
<dbReference type="STRING" id="683960.A0A1E3P5Y9"/>
<name>A0A1E3P5Y9_WICAA</name>
<proteinExistence type="predicted"/>
<organism evidence="2 3">
    <name type="scientific">Wickerhamomyces anomalus (strain ATCC 58044 / CBS 1984 / NCYC 433 / NRRL Y-366-8)</name>
    <name type="common">Yeast</name>
    <name type="synonym">Hansenula anomala</name>
    <dbReference type="NCBI Taxonomy" id="683960"/>
    <lineage>
        <taxon>Eukaryota</taxon>
        <taxon>Fungi</taxon>
        <taxon>Dikarya</taxon>
        <taxon>Ascomycota</taxon>
        <taxon>Saccharomycotina</taxon>
        <taxon>Saccharomycetes</taxon>
        <taxon>Phaffomycetales</taxon>
        <taxon>Wickerhamomycetaceae</taxon>
        <taxon>Wickerhamomyces</taxon>
    </lineage>
</organism>
<dbReference type="Proteomes" id="UP000094112">
    <property type="component" value="Unassembled WGS sequence"/>
</dbReference>
<keyword evidence="3" id="KW-1185">Reference proteome</keyword>
<dbReference type="RefSeq" id="XP_019040073.1">
    <property type="nucleotide sequence ID" value="XM_019184568.1"/>
</dbReference>
<sequence length="927" mass="107105">MDISNNNSFRRSFSMKRASLNKKMNKFINTTPKRMKGRPNVPPPLNLDPLTPPPTVQQPKRIHGEFQLDSPFLGSSNPYNLDEEDDESPTFQIKHNKQNNKSFLKNNCCFCEEPLINKLSGERILELDCNHQSHYDCYSLMINKQDINDFPVCCICSKRTKPIDDDIIEELYSKTLVEEDEEDEEEDSIMELPKPQYSSTPFTPQEQIIQNCSSAGFQSSKQSRFSLASSMDSSISNNSQYLIEDLIKPNVHIISEFNKVQVFDTNDDITIGSVLNIFTSKFGEDSKKNNDEFKLKQDINGKIVEILQRKIIDNKGINLSNLSKLRIFDFVEISLDGYNWEFVQFFIFMNFLLILNEEGDSIIGTIMIKEHFSKLIKINDSTIILYFISSTLPELQIRSNNKILISKWVDFFNNKLHKDSEIPLIQMTTNGWDLINDGTMGIPLEVVRFNELTSKGLDLPFQLMKNFLPRPSILPKAIIMTISLINTTRLTNDEYLRNLQGIIKSTLSELGSTVDKFGLVIIGRDGNRVVGIGKGTFIGMVNSSWSGWGELIEELQVFQSKIGYLQELKIGLRTVEKLISTVPELNNDEDDYGVRKLMLISGNEQEGDEGVLNEGLIHKIMIDYKFSIHQVLICEKYSKQHEYVFNMINGFKNHHQFQFNRFNEFSKFIEEIPNIFTQMDKIIISQFNIELKIENPDFIKFESIESNGVMQKTDQDNLKLFINDMIDGDYENIKFNFTIDLSKLKKEYDVPFNQFIELPILNYSYNYNGIKSKNSIFKLKLQIQESTSTRKRKIETMSLMSPIEGKVEDEDGDVEFIDIPLLPPLSSFKDSIYVKKQIELMILETLRDDTSKGINELISLIFGLIRGCSTNYTSFYKDSKFNEFFKNFNNYVDFLIGELNKLQKAGNDDEFNRMRLDFINSIKIGEY</sequence>
<protein>
    <recommendedName>
        <fullName evidence="4">RING-type domain-containing protein</fullName>
    </recommendedName>
</protein>
<evidence type="ECO:0000313" key="3">
    <source>
        <dbReference type="Proteomes" id="UP000094112"/>
    </source>
</evidence>
<evidence type="ECO:0000256" key="1">
    <source>
        <dbReference type="SAM" id="MobiDB-lite"/>
    </source>
</evidence>
<reference evidence="2 3" key="1">
    <citation type="journal article" date="2016" name="Proc. Natl. Acad. Sci. U.S.A.">
        <title>Comparative genomics of biotechnologically important yeasts.</title>
        <authorList>
            <person name="Riley R."/>
            <person name="Haridas S."/>
            <person name="Wolfe K.H."/>
            <person name="Lopes M.R."/>
            <person name="Hittinger C.T."/>
            <person name="Goeker M."/>
            <person name="Salamov A.A."/>
            <person name="Wisecaver J.H."/>
            <person name="Long T.M."/>
            <person name="Calvey C.H."/>
            <person name="Aerts A.L."/>
            <person name="Barry K.W."/>
            <person name="Choi C."/>
            <person name="Clum A."/>
            <person name="Coughlan A.Y."/>
            <person name="Deshpande S."/>
            <person name="Douglass A.P."/>
            <person name="Hanson S.J."/>
            <person name="Klenk H.-P."/>
            <person name="LaButti K.M."/>
            <person name="Lapidus A."/>
            <person name="Lindquist E.A."/>
            <person name="Lipzen A.M."/>
            <person name="Meier-Kolthoff J.P."/>
            <person name="Ohm R.A."/>
            <person name="Otillar R.P."/>
            <person name="Pangilinan J.L."/>
            <person name="Peng Y."/>
            <person name="Rokas A."/>
            <person name="Rosa C.A."/>
            <person name="Scheuner C."/>
            <person name="Sibirny A.A."/>
            <person name="Slot J.C."/>
            <person name="Stielow J.B."/>
            <person name="Sun H."/>
            <person name="Kurtzman C.P."/>
            <person name="Blackwell M."/>
            <person name="Grigoriev I.V."/>
            <person name="Jeffries T.W."/>
        </authorList>
    </citation>
    <scope>NUCLEOTIDE SEQUENCE [LARGE SCALE GENOMIC DNA]</scope>
    <source>
        <strain evidence="3">ATCC 58044 / CBS 1984 / NCYC 433 / NRRL Y-366-8</strain>
    </source>
</reference>